<dbReference type="InterPro" id="IPR011051">
    <property type="entry name" value="RmlC_Cupin_sf"/>
</dbReference>
<dbReference type="Proteomes" id="UP000245380">
    <property type="component" value="Unassembled WGS sequence"/>
</dbReference>
<evidence type="ECO:0000259" key="3">
    <source>
        <dbReference type="Pfam" id="PF07883"/>
    </source>
</evidence>
<proteinExistence type="predicted"/>
<name>A0A2U3D778_SULT2</name>
<feature type="domain" description="Cupin type-2" evidence="3">
    <location>
        <begin position="102"/>
        <end position="169"/>
    </location>
</feature>
<keyword evidence="2" id="KW-0560">Oxidoreductase</keyword>
<evidence type="ECO:0000256" key="2">
    <source>
        <dbReference type="ARBA" id="ARBA00023002"/>
    </source>
</evidence>
<gene>
    <name evidence="4" type="ORF">BM613_10255</name>
</gene>
<organism evidence="4 5">
    <name type="scientific">Sulfoacidibacillus thermotolerans</name>
    <name type="common">Acidibacillus sulfuroxidans</name>
    <dbReference type="NCBI Taxonomy" id="1765684"/>
    <lineage>
        <taxon>Bacteria</taxon>
        <taxon>Bacillati</taxon>
        <taxon>Bacillota</taxon>
        <taxon>Bacilli</taxon>
        <taxon>Bacillales</taxon>
        <taxon>Alicyclobacillaceae</taxon>
        <taxon>Sulfoacidibacillus</taxon>
    </lineage>
</organism>
<dbReference type="InterPro" id="IPR047183">
    <property type="entry name" value="GDO-like"/>
</dbReference>
<evidence type="ECO:0000313" key="4">
    <source>
        <dbReference type="EMBL" id="PWI57128.1"/>
    </source>
</evidence>
<dbReference type="EMBL" id="MPDK01000018">
    <property type="protein sequence ID" value="PWI57128.1"/>
    <property type="molecule type" value="Genomic_DNA"/>
</dbReference>
<dbReference type="RefSeq" id="WP_245926353.1">
    <property type="nucleotide sequence ID" value="NZ_MPDK01000018.1"/>
</dbReference>
<keyword evidence="5" id="KW-1185">Reference proteome</keyword>
<comment type="caution">
    <text evidence="4">The sequence shown here is derived from an EMBL/GenBank/DDBJ whole genome shotgun (WGS) entry which is preliminary data.</text>
</comment>
<evidence type="ECO:0000313" key="5">
    <source>
        <dbReference type="Proteomes" id="UP000245380"/>
    </source>
</evidence>
<accession>A0A2U3D778</accession>
<dbReference type="PANTHER" id="PTHR41517">
    <property type="entry name" value="1,2-DIOXYGENASE PROTEIN-RELATED"/>
    <property type="match status" value="1"/>
</dbReference>
<dbReference type="Gene3D" id="2.60.120.10">
    <property type="entry name" value="Jelly Rolls"/>
    <property type="match status" value="1"/>
</dbReference>
<reference evidence="4 5" key="1">
    <citation type="submission" date="2016-11" db="EMBL/GenBank/DDBJ databases">
        <title>Comparative genomics of Acidibacillus ferroxidans species.</title>
        <authorList>
            <person name="Oliveira G."/>
            <person name="Nunes G."/>
            <person name="Oliveira R."/>
            <person name="Araujo F."/>
            <person name="Salim A."/>
            <person name="Scholte L."/>
            <person name="Morais D."/>
            <person name="Nancucheo I."/>
            <person name="Johnson D.B."/>
            <person name="Grail B."/>
            <person name="Bittencourt J."/>
            <person name="Valadares R."/>
        </authorList>
    </citation>
    <scope>NUCLEOTIDE SEQUENCE [LARGE SCALE GENOMIC DNA]</scope>
    <source>
        <strain evidence="4 5">Y002</strain>
    </source>
</reference>
<keyword evidence="1" id="KW-0223">Dioxygenase</keyword>
<protein>
    <submittedName>
        <fullName evidence="4">Cupin</fullName>
    </submittedName>
</protein>
<dbReference type="CDD" id="cd02216">
    <property type="entry name" value="cupin_GDO-like_N"/>
    <property type="match status" value="1"/>
</dbReference>
<dbReference type="SUPFAM" id="SSF51182">
    <property type="entry name" value="RmlC-like cupins"/>
    <property type="match status" value="1"/>
</dbReference>
<dbReference type="GO" id="GO:0051213">
    <property type="term" value="F:dioxygenase activity"/>
    <property type="evidence" value="ECO:0007669"/>
    <property type="project" value="UniProtKB-KW"/>
</dbReference>
<dbReference type="CDD" id="cd06992">
    <property type="entry name" value="cupin_GDO-like_C"/>
    <property type="match status" value="1"/>
</dbReference>
<evidence type="ECO:0000256" key="1">
    <source>
        <dbReference type="ARBA" id="ARBA00022964"/>
    </source>
</evidence>
<dbReference type="PANTHER" id="PTHR41517:SF1">
    <property type="entry name" value="CUPIN"/>
    <property type="match status" value="1"/>
</dbReference>
<feature type="domain" description="Cupin type-2" evidence="3">
    <location>
        <begin position="270"/>
        <end position="336"/>
    </location>
</feature>
<dbReference type="InterPro" id="IPR014710">
    <property type="entry name" value="RmlC-like_jellyroll"/>
</dbReference>
<dbReference type="AlphaFoldDB" id="A0A2U3D778"/>
<dbReference type="Pfam" id="PF07883">
    <property type="entry name" value="Cupin_2"/>
    <property type="match status" value="2"/>
</dbReference>
<sequence length="372" mass="42803">MAREEKELEDDRLNEYYGRLQTLHLGPLWSSIQTIMSKEPRPRALPYLWKWDDVYRLVMESGELVTPDRGGERRVVFFRNPGLEDLQPWGWGALTHTLYAGVQLLLPGERAPSHRHNQNAIRFVLQGSGAYTLVEGERVKMEEGDFLITPSGLWHDHVHEGDTPMLWFDCLDIPFVYQLGVTFFENYPEFHQPISQPENYSTQRFTAPGLLPLTDRDNRYAPQAIYKWEKTKQALDQLSKLDPDPCDGFAVEYVNPATGEAAGHTIGAMMQKLARGDRTQAHRHVHSAVYHVFRGQGYTVMNGVRFFWQSGDTFVVPNWVWHEHVNDGNTDAYLFSANDLPIMERLKLERSELYPEKYQTVVGDHLGNGGRT</sequence>
<dbReference type="InterPro" id="IPR013096">
    <property type="entry name" value="Cupin_2"/>
</dbReference>